<dbReference type="Gene3D" id="6.10.140.2220">
    <property type="match status" value="1"/>
</dbReference>
<dbReference type="PANTHER" id="PTHR46082:SF6">
    <property type="entry name" value="AAA+ ATPASE DOMAIN-CONTAINING PROTEIN-RELATED"/>
    <property type="match status" value="1"/>
</dbReference>
<dbReference type="EMBL" id="CAKKNE010000001">
    <property type="protein sequence ID" value="CAH0365360.1"/>
    <property type="molecule type" value="Genomic_DNA"/>
</dbReference>
<comment type="caution">
    <text evidence="6">The sequence shown here is derived from an EMBL/GenBank/DDBJ whole genome shotgun (WGS) entry which is preliminary data.</text>
</comment>
<keyword evidence="3" id="KW-0862">Zinc</keyword>
<organism evidence="6 7">
    <name type="scientific">Pelagomonas calceolata</name>
    <dbReference type="NCBI Taxonomy" id="35677"/>
    <lineage>
        <taxon>Eukaryota</taxon>
        <taxon>Sar</taxon>
        <taxon>Stramenopiles</taxon>
        <taxon>Ochrophyta</taxon>
        <taxon>Pelagophyceae</taxon>
        <taxon>Pelagomonadales</taxon>
        <taxon>Pelagomonadaceae</taxon>
        <taxon>Pelagomonas</taxon>
    </lineage>
</organism>
<evidence type="ECO:0000256" key="1">
    <source>
        <dbReference type="ARBA" id="ARBA00022723"/>
    </source>
</evidence>
<evidence type="ECO:0000259" key="5">
    <source>
        <dbReference type="PROSITE" id="PS50865"/>
    </source>
</evidence>
<feature type="domain" description="MYND-type" evidence="5">
    <location>
        <begin position="6"/>
        <end position="45"/>
    </location>
</feature>
<evidence type="ECO:0000313" key="7">
    <source>
        <dbReference type="Proteomes" id="UP000789595"/>
    </source>
</evidence>
<dbReference type="PROSITE" id="PS50865">
    <property type="entry name" value="ZF_MYND_2"/>
    <property type="match status" value="1"/>
</dbReference>
<evidence type="ECO:0000313" key="6">
    <source>
        <dbReference type="EMBL" id="CAH0365360.1"/>
    </source>
</evidence>
<dbReference type="InterPro" id="IPR053137">
    <property type="entry name" value="NLR-like"/>
</dbReference>
<dbReference type="AlphaFoldDB" id="A0A8J2S7G4"/>
<dbReference type="InterPro" id="IPR013083">
    <property type="entry name" value="Znf_RING/FYVE/PHD"/>
</dbReference>
<keyword evidence="1" id="KW-0479">Metal-binding</keyword>
<sequence length="377" mass="42692">MILTTCAACAAPLAHNAPRCVRCHTRYCNQTCQHDHWRRGHKQMCKKIHRGGNAEQYHADKKYKEAVAEAVEKCADDTKGQTCFICTQALHWKTKEGLVRGCSCRGTAGFAHVSCLAEQAKILVAEAEENNWDNDRFMPRWNRWHTCSLCKQQYHGVVRRALGWASWKTYLGRPETSWPRMCSLSLLGNGLAGADLYEEALSVQEAELSVLRRLGEAEYNILVAQGNLANTYQELGRLEEALPLRRDVYSGWVKIEGEEHRETLREANNYASLLKRLKHFGEAKSLLRKTTRVALRSLGEDHDTTFKSRWIYARVLCEDPAATLDDLRESVTTLEEIEPIARRVLGGAHPTALSIEATLRIVRGMLQCLRDAVERSG</sequence>
<dbReference type="GO" id="GO:0008270">
    <property type="term" value="F:zinc ion binding"/>
    <property type="evidence" value="ECO:0007669"/>
    <property type="project" value="UniProtKB-KW"/>
</dbReference>
<evidence type="ECO:0000256" key="4">
    <source>
        <dbReference type="PROSITE-ProRule" id="PRU00134"/>
    </source>
</evidence>
<dbReference type="Pfam" id="PF13424">
    <property type="entry name" value="TPR_12"/>
    <property type="match status" value="1"/>
</dbReference>
<accession>A0A8J2S7G4</accession>
<dbReference type="OrthoDB" id="42563at2759"/>
<dbReference type="Gene3D" id="3.30.40.10">
    <property type="entry name" value="Zinc/RING finger domain, C3HC4 (zinc finger)"/>
    <property type="match status" value="1"/>
</dbReference>
<keyword evidence="2 4" id="KW-0863">Zinc-finger</keyword>
<gene>
    <name evidence="6" type="ORF">PECAL_1P17980</name>
</gene>
<dbReference type="InterPro" id="IPR002893">
    <property type="entry name" value="Znf_MYND"/>
</dbReference>
<dbReference type="Proteomes" id="UP000789595">
    <property type="component" value="Unassembled WGS sequence"/>
</dbReference>
<evidence type="ECO:0000256" key="2">
    <source>
        <dbReference type="ARBA" id="ARBA00022771"/>
    </source>
</evidence>
<protein>
    <recommendedName>
        <fullName evidence="5">MYND-type domain-containing protein</fullName>
    </recommendedName>
</protein>
<proteinExistence type="predicted"/>
<dbReference type="SUPFAM" id="SSF48452">
    <property type="entry name" value="TPR-like"/>
    <property type="match status" value="1"/>
</dbReference>
<dbReference type="PANTHER" id="PTHR46082">
    <property type="entry name" value="ATP/GTP-BINDING PROTEIN-RELATED"/>
    <property type="match status" value="1"/>
</dbReference>
<dbReference type="Gene3D" id="1.25.40.10">
    <property type="entry name" value="Tetratricopeptide repeat domain"/>
    <property type="match status" value="1"/>
</dbReference>
<dbReference type="Pfam" id="PF12906">
    <property type="entry name" value="RINGv"/>
    <property type="match status" value="1"/>
</dbReference>
<dbReference type="SUPFAM" id="SSF144232">
    <property type="entry name" value="HIT/MYND zinc finger-like"/>
    <property type="match status" value="1"/>
</dbReference>
<evidence type="ECO:0000256" key="3">
    <source>
        <dbReference type="ARBA" id="ARBA00022833"/>
    </source>
</evidence>
<dbReference type="InterPro" id="IPR011016">
    <property type="entry name" value="Znf_RING-CH"/>
</dbReference>
<name>A0A8J2S7G4_9STRA</name>
<keyword evidence="7" id="KW-1185">Reference proteome</keyword>
<dbReference type="InterPro" id="IPR011990">
    <property type="entry name" value="TPR-like_helical_dom_sf"/>
</dbReference>
<reference evidence="6" key="1">
    <citation type="submission" date="2021-11" db="EMBL/GenBank/DDBJ databases">
        <authorList>
            <consortium name="Genoscope - CEA"/>
            <person name="William W."/>
        </authorList>
    </citation>
    <scope>NUCLEOTIDE SEQUENCE</scope>
</reference>